<dbReference type="Proteomes" id="UP000054279">
    <property type="component" value="Unassembled WGS sequence"/>
</dbReference>
<dbReference type="AlphaFoldDB" id="A0A0C9V3G2"/>
<dbReference type="HOGENOM" id="CLU_2869103_0_0_1"/>
<feature type="compositionally biased region" description="Polar residues" evidence="1">
    <location>
        <begin position="39"/>
        <end position="56"/>
    </location>
</feature>
<evidence type="ECO:0000313" key="2">
    <source>
        <dbReference type="EMBL" id="KIJ41454.1"/>
    </source>
</evidence>
<reference evidence="2 3" key="1">
    <citation type="submission" date="2014-06" db="EMBL/GenBank/DDBJ databases">
        <title>Evolutionary Origins and Diversification of the Mycorrhizal Mutualists.</title>
        <authorList>
            <consortium name="DOE Joint Genome Institute"/>
            <consortium name="Mycorrhizal Genomics Consortium"/>
            <person name="Kohler A."/>
            <person name="Kuo A."/>
            <person name="Nagy L.G."/>
            <person name="Floudas D."/>
            <person name="Copeland A."/>
            <person name="Barry K.W."/>
            <person name="Cichocki N."/>
            <person name="Veneault-Fourrey C."/>
            <person name="LaButti K."/>
            <person name="Lindquist E.A."/>
            <person name="Lipzen A."/>
            <person name="Lundell T."/>
            <person name="Morin E."/>
            <person name="Murat C."/>
            <person name="Riley R."/>
            <person name="Ohm R."/>
            <person name="Sun H."/>
            <person name="Tunlid A."/>
            <person name="Henrissat B."/>
            <person name="Grigoriev I.V."/>
            <person name="Hibbett D.S."/>
            <person name="Martin F."/>
        </authorList>
    </citation>
    <scope>NUCLEOTIDE SEQUENCE [LARGE SCALE GENOMIC DNA]</scope>
    <source>
        <strain evidence="2 3">SS14</strain>
    </source>
</reference>
<proteinExistence type="predicted"/>
<feature type="region of interest" description="Disordered" evidence="1">
    <location>
        <begin position="23"/>
        <end position="64"/>
    </location>
</feature>
<sequence length="64" mass="7302">MTNNWGRLYSLCQGTTLKFHFHSRPDSASTPVDRIPESETPTVRHQRTPRLNSSSPFYGIGVRL</sequence>
<keyword evidence="3" id="KW-1185">Reference proteome</keyword>
<organism evidence="2 3">
    <name type="scientific">Sphaerobolus stellatus (strain SS14)</name>
    <dbReference type="NCBI Taxonomy" id="990650"/>
    <lineage>
        <taxon>Eukaryota</taxon>
        <taxon>Fungi</taxon>
        <taxon>Dikarya</taxon>
        <taxon>Basidiomycota</taxon>
        <taxon>Agaricomycotina</taxon>
        <taxon>Agaricomycetes</taxon>
        <taxon>Phallomycetidae</taxon>
        <taxon>Geastrales</taxon>
        <taxon>Sphaerobolaceae</taxon>
        <taxon>Sphaerobolus</taxon>
    </lineage>
</organism>
<dbReference type="EMBL" id="KN837137">
    <property type="protein sequence ID" value="KIJ41454.1"/>
    <property type="molecule type" value="Genomic_DNA"/>
</dbReference>
<protein>
    <submittedName>
        <fullName evidence="2">Uncharacterized protein</fullName>
    </submittedName>
</protein>
<name>A0A0C9V3G2_SPHS4</name>
<evidence type="ECO:0000256" key="1">
    <source>
        <dbReference type="SAM" id="MobiDB-lite"/>
    </source>
</evidence>
<evidence type="ECO:0000313" key="3">
    <source>
        <dbReference type="Proteomes" id="UP000054279"/>
    </source>
</evidence>
<accession>A0A0C9V3G2</accession>
<gene>
    <name evidence="2" type="ORF">M422DRAFT_255657</name>
</gene>